<dbReference type="Gene3D" id="2.60.40.10">
    <property type="entry name" value="Immunoglobulins"/>
    <property type="match status" value="3"/>
</dbReference>
<name>A0A8B9MQP9_9AVES</name>
<dbReference type="InterPro" id="IPR003598">
    <property type="entry name" value="Ig_sub2"/>
</dbReference>
<dbReference type="InterPro" id="IPR003599">
    <property type="entry name" value="Ig_sub"/>
</dbReference>
<keyword evidence="6" id="KW-1185">Reference proteome</keyword>
<evidence type="ECO:0000313" key="5">
    <source>
        <dbReference type="Ensembl" id="ENSANIP00000011351.1"/>
    </source>
</evidence>
<dbReference type="PANTHER" id="PTHR47633:SF4">
    <property type="entry name" value="MYOPALLADIN ISOFORM X1"/>
    <property type="match status" value="1"/>
</dbReference>
<dbReference type="PROSITE" id="PS50835">
    <property type="entry name" value="IG_LIKE"/>
    <property type="match status" value="2"/>
</dbReference>
<evidence type="ECO:0000256" key="1">
    <source>
        <dbReference type="ARBA" id="ARBA00004496"/>
    </source>
</evidence>
<evidence type="ECO:0000259" key="4">
    <source>
        <dbReference type="PROSITE" id="PS50835"/>
    </source>
</evidence>
<evidence type="ECO:0000256" key="2">
    <source>
        <dbReference type="ARBA" id="ARBA00022490"/>
    </source>
</evidence>
<keyword evidence="3" id="KW-0393">Immunoglobulin domain</keyword>
<proteinExistence type="predicted"/>
<reference evidence="5" key="2">
    <citation type="submission" date="2025-09" db="UniProtKB">
        <authorList>
            <consortium name="Ensembl"/>
        </authorList>
    </citation>
    <scope>IDENTIFICATION</scope>
</reference>
<dbReference type="FunFam" id="2.60.40.10:FF:000425">
    <property type="entry name" value="Myosin light chain kinase"/>
    <property type="match status" value="2"/>
</dbReference>
<dbReference type="SMART" id="SM00409">
    <property type="entry name" value="IG"/>
    <property type="match status" value="2"/>
</dbReference>
<evidence type="ECO:0000256" key="3">
    <source>
        <dbReference type="ARBA" id="ARBA00023319"/>
    </source>
</evidence>
<dbReference type="SUPFAM" id="SSF48726">
    <property type="entry name" value="Immunoglobulin"/>
    <property type="match status" value="3"/>
</dbReference>
<accession>A0A8B9MQP9</accession>
<comment type="subcellular location">
    <subcellularLocation>
        <location evidence="1">Cytoplasm</location>
    </subcellularLocation>
</comment>
<dbReference type="Pfam" id="PF07679">
    <property type="entry name" value="I-set"/>
    <property type="match status" value="2"/>
</dbReference>
<sequence>MPPAFLKALSRKRLYEGSTLSFVAEVVGVPKPGVKWYHNKSLREVEGEKHVNISFDVFAEPSQEEWVEFRAEDSESCSFEFQEGGKAPVFLKQVSDVEVWQGDVARLSVTVTGSPTPKIQWFFNGMKLTPSMDRKLVFAGNDHSLILPYAGVQDEGDYTCVASNVHGKTTCSAHLHVRQRIPGLPCFSREPDSVRCAPGFTAVFEYTVAGEPCPDVQWFKGSDQIFSDARHSVARHADGSGSLTVRECMEEDTGLYTCRAVSTLGEATCSAELLVLPEEEHAVCRGAPFSLDLWSPFTTLQSL</sequence>
<reference evidence="5" key="1">
    <citation type="submission" date="2025-08" db="UniProtKB">
        <authorList>
            <consortium name="Ensembl"/>
        </authorList>
    </citation>
    <scope>IDENTIFICATION</scope>
</reference>
<dbReference type="InterPro" id="IPR036179">
    <property type="entry name" value="Ig-like_dom_sf"/>
</dbReference>
<dbReference type="Proteomes" id="UP000694541">
    <property type="component" value="Unplaced"/>
</dbReference>
<keyword evidence="2" id="KW-0963">Cytoplasm</keyword>
<dbReference type="AlphaFoldDB" id="A0A8B9MQP9"/>
<dbReference type="InterPro" id="IPR013783">
    <property type="entry name" value="Ig-like_fold"/>
</dbReference>
<feature type="domain" description="Ig-like" evidence="4">
    <location>
        <begin position="88"/>
        <end position="176"/>
    </location>
</feature>
<dbReference type="SMART" id="SM00408">
    <property type="entry name" value="IGc2"/>
    <property type="match status" value="2"/>
</dbReference>
<protein>
    <recommendedName>
        <fullName evidence="4">Ig-like domain-containing protein</fullName>
    </recommendedName>
</protein>
<dbReference type="InterPro" id="IPR007110">
    <property type="entry name" value="Ig-like_dom"/>
</dbReference>
<organism evidence="5 6">
    <name type="scientific">Accipiter nisus</name>
    <name type="common">Eurasian sparrowhawk</name>
    <dbReference type="NCBI Taxonomy" id="211598"/>
    <lineage>
        <taxon>Eukaryota</taxon>
        <taxon>Metazoa</taxon>
        <taxon>Chordata</taxon>
        <taxon>Craniata</taxon>
        <taxon>Vertebrata</taxon>
        <taxon>Euteleostomi</taxon>
        <taxon>Archelosauria</taxon>
        <taxon>Archosauria</taxon>
        <taxon>Dinosauria</taxon>
        <taxon>Saurischia</taxon>
        <taxon>Theropoda</taxon>
        <taxon>Coelurosauria</taxon>
        <taxon>Aves</taxon>
        <taxon>Neognathae</taxon>
        <taxon>Neoaves</taxon>
        <taxon>Telluraves</taxon>
        <taxon>Accipitrimorphae</taxon>
        <taxon>Accipitriformes</taxon>
        <taxon>Accipitridae</taxon>
        <taxon>Accipitrinae</taxon>
        <taxon>Accipiter</taxon>
    </lineage>
</organism>
<evidence type="ECO:0000313" key="6">
    <source>
        <dbReference type="Proteomes" id="UP000694541"/>
    </source>
</evidence>
<dbReference type="GO" id="GO:0005737">
    <property type="term" value="C:cytoplasm"/>
    <property type="evidence" value="ECO:0007669"/>
    <property type="project" value="UniProtKB-SubCell"/>
</dbReference>
<dbReference type="InterPro" id="IPR013098">
    <property type="entry name" value="Ig_I-set"/>
</dbReference>
<feature type="domain" description="Ig-like" evidence="4">
    <location>
        <begin position="185"/>
        <end position="274"/>
    </location>
</feature>
<dbReference type="PANTHER" id="PTHR47633">
    <property type="entry name" value="IMMUNOGLOBULIN"/>
    <property type="match status" value="1"/>
</dbReference>
<dbReference type="Ensembl" id="ENSANIT00000011743.1">
    <property type="protein sequence ID" value="ENSANIP00000011351.1"/>
    <property type="gene ID" value="ENSANIG00000007682.1"/>
</dbReference>